<proteinExistence type="predicted"/>
<dbReference type="CDD" id="cd06225">
    <property type="entry name" value="HAMP"/>
    <property type="match status" value="1"/>
</dbReference>
<evidence type="ECO:0000313" key="3">
    <source>
        <dbReference type="EMBL" id="MBF4694344.1"/>
    </source>
</evidence>
<reference evidence="3 4" key="1">
    <citation type="submission" date="2020-11" db="EMBL/GenBank/DDBJ databases">
        <title>Fusibacter basophilias sp. nov.</title>
        <authorList>
            <person name="Qiu D."/>
        </authorList>
    </citation>
    <scope>NUCLEOTIDE SEQUENCE [LARGE SCALE GENOMIC DNA]</scope>
    <source>
        <strain evidence="3 4">Q10-2</strain>
    </source>
</reference>
<dbReference type="EMBL" id="JADKNH010000008">
    <property type="protein sequence ID" value="MBF4694344.1"/>
    <property type="molecule type" value="Genomic_DNA"/>
</dbReference>
<protein>
    <submittedName>
        <fullName evidence="3">Methyl-accepting chemotaxis protein</fullName>
    </submittedName>
</protein>
<keyword evidence="4" id="KW-1185">Reference proteome</keyword>
<dbReference type="RefSeq" id="WP_194702576.1">
    <property type="nucleotide sequence ID" value="NZ_JADKNH010000008.1"/>
</dbReference>
<keyword evidence="1" id="KW-0472">Membrane</keyword>
<evidence type="ECO:0000259" key="2">
    <source>
        <dbReference type="PROSITE" id="PS50885"/>
    </source>
</evidence>
<accession>A0ABR9ZV51</accession>
<dbReference type="SUPFAM" id="SSF58104">
    <property type="entry name" value="Methyl-accepting chemotaxis protein (MCP) signaling domain"/>
    <property type="match status" value="1"/>
</dbReference>
<organism evidence="3 4">
    <name type="scientific">Fusibacter ferrireducens</name>
    <dbReference type="NCBI Taxonomy" id="2785058"/>
    <lineage>
        <taxon>Bacteria</taxon>
        <taxon>Bacillati</taxon>
        <taxon>Bacillota</taxon>
        <taxon>Clostridia</taxon>
        <taxon>Eubacteriales</taxon>
        <taxon>Eubacteriales Family XII. Incertae Sedis</taxon>
        <taxon>Fusibacter</taxon>
    </lineage>
</organism>
<comment type="caution">
    <text evidence="3">The sequence shown here is derived from an EMBL/GenBank/DDBJ whole genome shotgun (WGS) entry which is preliminary data.</text>
</comment>
<dbReference type="Gene3D" id="6.10.340.10">
    <property type="match status" value="1"/>
</dbReference>
<feature type="transmembrane region" description="Helical" evidence="1">
    <location>
        <begin position="292"/>
        <end position="315"/>
    </location>
</feature>
<keyword evidence="1" id="KW-1133">Transmembrane helix</keyword>
<feature type="domain" description="HAMP" evidence="2">
    <location>
        <begin position="316"/>
        <end position="368"/>
    </location>
</feature>
<dbReference type="InterPro" id="IPR003660">
    <property type="entry name" value="HAMP_dom"/>
</dbReference>
<dbReference type="Gene3D" id="3.30.450.20">
    <property type="entry name" value="PAS domain"/>
    <property type="match status" value="1"/>
</dbReference>
<name>A0ABR9ZV51_9FIRM</name>
<gene>
    <name evidence="3" type="ORF">ISU02_14580</name>
</gene>
<sequence>MKLKFARTFSTKISSITFLLLLVSAFFIILYLNASIHANVDSSIDQITYENLNSARSELNNFIGSKTIICELLSQNSNLSQFLSKTRYINTNYALKTIDGYTTVLEDMNFYLSKDKSIHSISVWSKNRKEIFYQNGASKSNVDLTNDDLYYWYAYTLEQNKTILSSSHIDVLNGDYIFSILTPVKILNETTGIVSINFKISKLPFDNLQGAYILLDQDLNILKTTENMALGYTRLQEYDPLMSKNLLSSTALSGIIETSQNRTWHYKKMPEYNWYLVVNDNDAVLMSPLKTALILTNIMLLTSFLIISLLLFGIIKKALLPLGLLYKNIIEVSFGNFNSPIHTNGSDEIAESILAFNKMKSSLSKLIKNIKKISTTIHDSTSVLADDASKGSNAVDEISTIIQIVSKDAQIQVDETQNALFLSKSIGSKIDRMIEISLNVSTRLSITSETMCSAHDALDLLVQNAVVSELSIRTVIQSIDDLSVCVANLIPIQDSIIDLIKTPSLKVSQSELFMLLEESHQFIHQIYHYTLEIGAALDRTRTITSTLDYSIEDVIMHCDSTIDALIDVSEETEQLMLAIDSIANRKSAITDSLEKIILHSQSTALSAKEVVTAIESHTVAMKSIEHQISTLYKSSIKLNNHVSNFTLLEEEESH</sequence>
<dbReference type="PROSITE" id="PS50885">
    <property type="entry name" value="HAMP"/>
    <property type="match status" value="1"/>
</dbReference>
<evidence type="ECO:0000313" key="4">
    <source>
        <dbReference type="Proteomes" id="UP000614200"/>
    </source>
</evidence>
<keyword evidence="1" id="KW-0812">Transmembrane</keyword>
<dbReference type="Proteomes" id="UP000614200">
    <property type="component" value="Unassembled WGS sequence"/>
</dbReference>
<dbReference type="CDD" id="cd18773">
    <property type="entry name" value="PDC1_HK_sensor"/>
    <property type="match status" value="1"/>
</dbReference>
<evidence type="ECO:0000256" key="1">
    <source>
        <dbReference type="SAM" id="Phobius"/>
    </source>
</evidence>